<sequence length="120" mass="13772">MPLIRRISDAMFCPIFPIPNFPIYRISIHISSSPVSWQLHPHNTWILFRSNGVVSEQIESFKVVNEFPHDPTAFTQGLLYGGNDTLLESTDLNGHDGIYFLIYARPQQVTTMRAFPFTDM</sequence>
<reference evidence="2" key="1">
    <citation type="journal article" date="2022" name="Mol. Ecol. Resour.">
        <title>The genomes of chicory, endive, great burdock and yacon provide insights into Asteraceae palaeo-polyploidization history and plant inulin production.</title>
        <authorList>
            <person name="Fan W."/>
            <person name="Wang S."/>
            <person name="Wang H."/>
            <person name="Wang A."/>
            <person name="Jiang F."/>
            <person name="Liu H."/>
            <person name="Zhao H."/>
            <person name="Xu D."/>
            <person name="Zhang Y."/>
        </authorList>
    </citation>
    <scope>NUCLEOTIDE SEQUENCE [LARGE SCALE GENOMIC DNA]</scope>
    <source>
        <strain evidence="2">cv. Punajuju</strain>
    </source>
</reference>
<reference evidence="1 2" key="2">
    <citation type="journal article" date="2022" name="Mol. Ecol. Resour.">
        <title>The genomes of chicory, endive, great burdock and yacon provide insights into Asteraceae paleo-polyploidization history and plant inulin production.</title>
        <authorList>
            <person name="Fan W."/>
            <person name="Wang S."/>
            <person name="Wang H."/>
            <person name="Wang A."/>
            <person name="Jiang F."/>
            <person name="Liu H."/>
            <person name="Zhao H."/>
            <person name="Xu D."/>
            <person name="Zhang Y."/>
        </authorList>
    </citation>
    <scope>NUCLEOTIDE SEQUENCE [LARGE SCALE GENOMIC DNA]</scope>
    <source>
        <strain evidence="2">cv. Punajuju</strain>
        <tissue evidence="1">Leaves</tissue>
    </source>
</reference>
<organism evidence="1 2">
    <name type="scientific">Cichorium intybus</name>
    <name type="common">Chicory</name>
    <dbReference type="NCBI Taxonomy" id="13427"/>
    <lineage>
        <taxon>Eukaryota</taxon>
        <taxon>Viridiplantae</taxon>
        <taxon>Streptophyta</taxon>
        <taxon>Embryophyta</taxon>
        <taxon>Tracheophyta</taxon>
        <taxon>Spermatophyta</taxon>
        <taxon>Magnoliopsida</taxon>
        <taxon>eudicotyledons</taxon>
        <taxon>Gunneridae</taxon>
        <taxon>Pentapetalae</taxon>
        <taxon>asterids</taxon>
        <taxon>campanulids</taxon>
        <taxon>Asterales</taxon>
        <taxon>Asteraceae</taxon>
        <taxon>Cichorioideae</taxon>
        <taxon>Cichorieae</taxon>
        <taxon>Cichoriinae</taxon>
        <taxon>Cichorium</taxon>
    </lineage>
</organism>
<evidence type="ECO:0000313" key="2">
    <source>
        <dbReference type="Proteomes" id="UP001055811"/>
    </source>
</evidence>
<dbReference type="EMBL" id="CM042010">
    <property type="protein sequence ID" value="KAI3781747.1"/>
    <property type="molecule type" value="Genomic_DNA"/>
</dbReference>
<proteinExistence type="predicted"/>
<name>A0ACB9GE35_CICIN</name>
<comment type="caution">
    <text evidence="1">The sequence shown here is derived from an EMBL/GenBank/DDBJ whole genome shotgun (WGS) entry which is preliminary data.</text>
</comment>
<protein>
    <submittedName>
        <fullName evidence="1">Uncharacterized protein</fullName>
    </submittedName>
</protein>
<evidence type="ECO:0000313" key="1">
    <source>
        <dbReference type="EMBL" id="KAI3781747.1"/>
    </source>
</evidence>
<keyword evidence="2" id="KW-1185">Reference proteome</keyword>
<accession>A0ACB9GE35</accession>
<gene>
    <name evidence="1" type="ORF">L2E82_11771</name>
</gene>
<dbReference type="Proteomes" id="UP001055811">
    <property type="component" value="Linkage Group LG02"/>
</dbReference>